<sequence length="78" mass="8934">MTPEGTNRARLLKKRAREKTDEPSNRKATLVDRPTGDGSSPPVRTVQKYLYFCVEDQDHSHDFGVFQPPRFCSCDIVH</sequence>
<evidence type="ECO:0000313" key="3">
    <source>
        <dbReference type="Proteomes" id="UP000024635"/>
    </source>
</evidence>
<name>A0A016WYF3_9BILA</name>
<gene>
    <name evidence="2" type="primary">Acey_s0465.g1944</name>
    <name evidence="2" type="ORF">Y032_0465g1944</name>
</gene>
<organism evidence="2 3">
    <name type="scientific">Ancylostoma ceylanicum</name>
    <dbReference type="NCBI Taxonomy" id="53326"/>
    <lineage>
        <taxon>Eukaryota</taxon>
        <taxon>Metazoa</taxon>
        <taxon>Ecdysozoa</taxon>
        <taxon>Nematoda</taxon>
        <taxon>Chromadorea</taxon>
        <taxon>Rhabditida</taxon>
        <taxon>Rhabditina</taxon>
        <taxon>Rhabditomorpha</taxon>
        <taxon>Strongyloidea</taxon>
        <taxon>Ancylostomatidae</taxon>
        <taxon>Ancylostomatinae</taxon>
        <taxon>Ancylostoma</taxon>
    </lineage>
</organism>
<feature type="region of interest" description="Disordered" evidence="1">
    <location>
        <begin position="1"/>
        <end position="43"/>
    </location>
</feature>
<dbReference type="Proteomes" id="UP000024635">
    <property type="component" value="Unassembled WGS sequence"/>
</dbReference>
<reference evidence="3" key="1">
    <citation type="journal article" date="2015" name="Nat. Genet.">
        <title>The genome and transcriptome of the zoonotic hookworm Ancylostoma ceylanicum identify infection-specific gene families.</title>
        <authorList>
            <person name="Schwarz E.M."/>
            <person name="Hu Y."/>
            <person name="Antoshechkin I."/>
            <person name="Miller M.M."/>
            <person name="Sternberg P.W."/>
            <person name="Aroian R.V."/>
        </authorList>
    </citation>
    <scope>NUCLEOTIDE SEQUENCE</scope>
    <source>
        <strain evidence="3">HY135</strain>
    </source>
</reference>
<accession>A0A016WYF3</accession>
<evidence type="ECO:0000313" key="2">
    <source>
        <dbReference type="EMBL" id="EYC44307.1"/>
    </source>
</evidence>
<keyword evidence="3" id="KW-1185">Reference proteome</keyword>
<comment type="caution">
    <text evidence="2">The sequence shown here is derived from an EMBL/GenBank/DDBJ whole genome shotgun (WGS) entry which is preliminary data.</text>
</comment>
<dbReference type="AlphaFoldDB" id="A0A016WYF3"/>
<dbReference type="EMBL" id="JARK01000065">
    <property type="protein sequence ID" value="EYC44307.1"/>
    <property type="molecule type" value="Genomic_DNA"/>
</dbReference>
<proteinExistence type="predicted"/>
<protein>
    <submittedName>
        <fullName evidence="2">Uncharacterized protein</fullName>
    </submittedName>
</protein>
<evidence type="ECO:0000256" key="1">
    <source>
        <dbReference type="SAM" id="MobiDB-lite"/>
    </source>
</evidence>